<evidence type="ECO:0000256" key="7">
    <source>
        <dbReference type="HAMAP-Rule" id="MF_01870"/>
    </source>
</evidence>
<dbReference type="EC" id="3.5.1.n3" evidence="7"/>
<evidence type="ECO:0000256" key="2">
    <source>
        <dbReference type="ARBA" id="ARBA00022556"/>
    </source>
</evidence>
<proteinExistence type="inferred from homology"/>
<dbReference type="SUPFAM" id="SSF88713">
    <property type="entry name" value="Glycoside hydrolase/deacetylase"/>
    <property type="match status" value="1"/>
</dbReference>
<dbReference type="Pfam" id="PF01522">
    <property type="entry name" value="Polysacc_deac_1"/>
    <property type="match status" value="1"/>
</dbReference>
<comment type="similarity">
    <text evidence="7">Belongs to the polysaccharide deacetylase family. ArnD deformylase subfamily.</text>
</comment>
<dbReference type="Proteomes" id="UP000651977">
    <property type="component" value="Unassembled WGS sequence"/>
</dbReference>
<comment type="catalytic activity">
    <reaction evidence="7">
        <text>4-deoxy-4-formamido-alpha-L-arabinopyranosyl di-trans,octa-cis-undecaprenyl phosphate + H2O = 4-amino-4-deoxy-alpha-L-arabinopyranosyl di-trans,octa-cis-undecaprenyl phosphate + formate</text>
        <dbReference type="Rhea" id="RHEA:27734"/>
        <dbReference type="ChEBI" id="CHEBI:15377"/>
        <dbReference type="ChEBI" id="CHEBI:15740"/>
        <dbReference type="ChEBI" id="CHEBI:58909"/>
        <dbReference type="ChEBI" id="CHEBI:60463"/>
        <dbReference type="EC" id="3.5.1.n3"/>
    </reaction>
</comment>
<evidence type="ECO:0000256" key="4">
    <source>
        <dbReference type="ARBA" id="ARBA00022985"/>
    </source>
</evidence>
<dbReference type="PANTHER" id="PTHR10587">
    <property type="entry name" value="GLYCOSYL TRANSFERASE-RELATED"/>
    <property type="match status" value="1"/>
</dbReference>
<keyword evidence="6 7" id="KW-0046">Antibiotic resistance</keyword>
<reference evidence="10" key="1">
    <citation type="journal article" date="2019" name="Int. J. Syst. Evol. Microbiol.">
        <title>The Global Catalogue of Microorganisms (GCM) 10K type strain sequencing project: providing services to taxonomists for standard genome sequencing and annotation.</title>
        <authorList>
            <consortium name="The Broad Institute Genomics Platform"/>
            <consortium name="The Broad Institute Genome Sequencing Center for Infectious Disease"/>
            <person name="Wu L."/>
            <person name="Ma J."/>
        </authorList>
    </citation>
    <scope>NUCLEOTIDE SEQUENCE [LARGE SCALE GENOMIC DNA]</scope>
    <source>
        <strain evidence="10">CGMCC 1.10131</strain>
    </source>
</reference>
<dbReference type="InterPro" id="IPR002509">
    <property type="entry name" value="NODB_dom"/>
</dbReference>
<keyword evidence="2 7" id="KW-0441">Lipid A biosynthesis</keyword>
<dbReference type="RefSeq" id="WP_055733153.1">
    <property type="nucleotide sequence ID" value="NZ_BMDY01000017.1"/>
</dbReference>
<accession>A0ABQ1I3C7</accession>
<evidence type="ECO:0000313" key="10">
    <source>
        <dbReference type="Proteomes" id="UP000651977"/>
    </source>
</evidence>
<comment type="caution">
    <text evidence="9">The sequence shown here is derived from an EMBL/GenBank/DDBJ whole genome shotgun (WGS) entry which is preliminary data.</text>
</comment>
<feature type="domain" description="NodB homology" evidence="8">
    <location>
        <begin position="7"/>
        <end position="262"/>
    </location>
</feature>
<evidence type="ECO:0000259" key="8">
    <source>
        <dbReference type="PROSITE" id="PS51677"/>
    </source>
</evidence>
<sequence>MSGKNSTKVGLRIDVDTFRGTRLGVPKLLEILQRHGFQASFFFTVGPDNMGRHIWRLLRPAFLKKMLRSKAASLYGWDILLRGTFWPGPVIGKRLAGVIKQTDQAGHEVGLHAWDHHKWQMKTDTMSASELASELNKGYQLLSEIIGKEVQCSAVAGWRCTEATLEQKEAFPFRYNSDCRGQSIFVPKLGMAPQIPVTLPTYDELIGQDGVDESNYNQAILRRIRADALNVYTIHAEVEGIVCAEMFEQLLISAKQQGIQFVPLSELLDQDYVSWPADEILNIEMEGREGWLSHQASLVKANQESYASS</sequence>
<dbReference type="EMBL" id="BMDY01000017">
    <property type="protein sequence ID" value="GGB12689.1"/>
    <property type="molecule type" value="Genomic_DNA"/>
</dbReference>
<comment type="function">
    <text evidence="7">Catalyzes the deformylation of 4-deoxy-4-formamido-L-arabinose-phosphoundecaprenol to 4-amino-4-deoxy-L-arabinose-phosphoundecaprenol. The modified arabinose is attached to lipid A and is required for resistance to polymyxin and cationic antimicrobial peptides.</text>
</comment>
<keyword evidence="1 7" id="KW-0444">Lipid biosynthesis</keyword>
<protein>
    <recommendedName>
        <fullName evidence="7">Probable 4-deoxy-4-formamido-L-arabinose-phosphoundecaprenol deformylase ArnD</fullName>
        <ecNumber evidence="7">3.5.1.n3</ecNumber>
    </recommendedName>
</protein>
<evidence type="ECO:0000256" key="6">
    <source>
        <dbReference type="ARBA" id="ARBA00023251"/>
    </source>
</evidence>
<keyword evidence="4 7" id="KW-0448">Lipopolysaccharide biosynthesis</keyword>
<evidence type="ECO:0000256" key="1">
    <source>
        <dbReference type="ARBA" id="ARBA00022516"/>
    </source>
</evidence>
<comment type="pathway">
    <text evidence="7">Glycolipid biosynthesis; 4-amino-4-deoxy-alpha-L-arabinose undecaprenyl phosphate biosynthesis; 4-amino-4-deoxy-alpha-L-arabinose undecaprenyl phosphate from UDP-4-deoxy-4-formamido-beta-L-arabinose and undecaprenyl phosphate: step 2/2.</text>
</comment>
<dbReference type="CDD" id="cd10939">
    <property type="entry name" value="CE4_ArnD"/>
    <property type="match status" value="1"/>
</dbReference>
<dbReference type="PANTHER" id="PTHR10587:SF137">
    <property type="entry name" value="4-DEOXY-4-FORMAMIDO-L-ARABINOSE-PHOSPHOUNDECAPRENOL DEFORMYLASE ARND-RELATED"/>
    <property type="match status" value="1"/>
</dbReference>
<dbReference type="Gene3D" id="3.20.20.370">
    <property type="entry name" value="Glycoside hydrolase/deacetylase"/>
    <property type="match status" value="1"/>
</dbReference>
<comment type="pathway">
    <text evidence="7">Bacterial outer membrane biogenesis; lipopolysaccharide biosynthesis.</text>
</comment>
<dbReference type="NCBIfam" id="NF011923">
    <property type="entry name" value="PRK15394.1"/>
    <property type="match status" value="1"/>
</dbReference>
<evidence type="ECO:0000313" key="9">
    <source>
        <dbReference type="EMBL" id="GGB12689.1"/>
    </source>
</evidence>
<keyword evidence="5 7" id="KW-0443">Lipid metabolism</keyword>
<evidence type="ECO:0000256" key="3">
    <source>
        <dbReference type="ARBA" id="ARBA00022801"/>
    </source>
</evidence>
<keyword evidence="3 7" id="KW-0378">Hydrolase</keyword>
<name>A0ABQ1I3C7_9ALTE</name>
<gene>
    <name evidence="7 9" type="primary">arnD</name>
    <name evidence="9" type="ORF">GCM10007414_27520</name>
</gene>
<dbReference type="HAMAP" id="MF_01870">
    <property type="entry name" value="ArnD"/>
    <property type="match status" value="1"/>
</dbReference>
<keyword evidence="10" id="KW-1185">Reference proteome</keyword>
<dbReference type="InterPro" id="IPR023557">
    <property type="entry name" value="ArnD"/>
</dbReference>
<organism evidence="9 10">
    <name type="scientific">Agarivorans gilvus</name>
    <dbReference type="NCBI Taxonomy" id="680279"/>
    <lineage>
        <taxon>Bacteria</taxon>
        <taxon>Pseudomonadati</taxon>
        <taxon>Pseudomonadota</taxon>
        <taxon>Gammaproteobacteria</taxon>
        <taxon>Alteromonadales</taxon>
        <taxon>Alteromonadaceae</taxon>
        <taxon>Agarivorans</taxon>
    </lineage>
</organism>
<evidence type="ECO:0000256" key="5">
    <source>
        <dbReference type="ARBA" id="ARBA00023098"/>
    </source>
</evidence>
<dbReference type="InterPro" id="IPR050248">
    <property type="entry name" value="Polysacc_deacetylase_ArnD"/>
</dbReference>
<dbReference type="PROSITE" id="PS51677">
    <property type="entry name" value="NODB"/>
    <property type="match status" value="1"/>
</dbReference>
<dbReference type="InterPro" id="IPR011330">
    <property type="entry name" value="Glyco_hydro/deAcase_b/a-brl"/>
</dbReference>